<evidence type="ECO:0000313" key="3">
    <source>
        <dbReference type="EMBL" id="ONK56283.1"/>
    </source>
</evidence>
<evidence type="ECO:0000256" key="2">
    <source>
        <dbReference type="SAM" id="MobiDB-lite"/>
    </source>
</evidence>
<dbReference type="EMBL" id="CM007390">
    <property type="protein sequence ID" value="ONK56283.1"/>
    <property type="molecule type" value="Genomic_DNA"/>
</dbReference>
<keyword evidence="4" id="KW-1185">Reference proteome</keyword>
<keyword evidence="1" id="KW-0175">Coiled coil</keyword>
<dbReference type="AlphaFoldDB" id="A0A5P1E2U5"/>
<gene>
    <name evidence="3" type="ORF">A4U43_C10F6100</name>
</gene>
<protein>
    <submittedName>
        <fullName evidence="3">Uncharacterized protein</fullName>
    </submittedName>
</protein>
<name>A0A5P1E2U5_ASPOF</name>
<dbReference type="Proteomes" id="UP000243459">
    <property type="component" value="Chromosome 10"/>
</dbReference>
<evidence type="ECO:0000256" key="1">
    <source>
        <dbReference type="SAM" id="Coils"/>
    </source>
</evidence>
<evidence type="ECO:0000313" key="4">
    <source>
        <dbReference type="Proteomes" id="UP000243459"/>
    </source>
</evidence>
<proteinExistence type="predicted"/>
<accession>A0A5P1E2U5</accession>
<organism evidence="3 4">
    <name type="scientific">Asparagus officinalis</name>
    <name type="common">Garden asparagus</name>
    <dbReference type="NCBI Taxonomy" id="4686"/>
    <lineage>
        <taxon>Eukaryota</taxon>
        <taxon>Viridiplantae</taxon>
        <taxon>Streptophyta</taxon>
        <taxon>Embryophyta</taxon>
        <taxon>Tracheophyta</taxon>
        <taxon>Spermatophyta</taxon>
        <taxon>Magnoliopsida</taxon>
        <taxon>Liliopsida</taxon>
        <taxon>Asparagales</taxon>
        <taxon>Asparagaceae</taxon>
        <taxon>Asparagoideae</taxon>
        <taxon>Asparagus</taxon>
    </lineage>
</organism>
<reference evidence="4" key="1">
    <citation type="journal article" date="2017" name="Nat. Commun.">
        <title>The asparagus genome sheds light on the origin and evolution of a young Y chromosome.</title>
        <authorList>
            <person name="Harkess A."/>
            <person name="Zhou J."/>
            <person name="Xu C."/>
            <person name="Bowers J.E."/>
            <person name="Van der Hulst R."/>
            <person name="Ayyampalayam S."/>
            <person name="Mercati F."/>
            <person name="Riccardi P."/>
            <person name="McKain M.R."/>
            <person name="Kakrana A."/>
            <person name="Tang H."/>
            <person name="Ray J."/>
            <person name="Groenendijk J."/>
            <person name="Arikit S."/>
            <person name="Mathioni S.M."/>
            <person name="Nakano M."/>
            <person name="Shan H."/>
            <person name="Telgmann-Rauber A."/>
            <person name="Kanno A."/>
            <person name="Yue Z."/>
            <person name="Chen H."/>
            <person name="Li W."/>
            <person name="Chen Y."/>
            <person name="Xu X."/>
            <person name="Zhang Y."/>
            <person name="Luo S."/>
            <person name="Chen H."/>
            <person name="Gao J."/>
            <person name="Mao Z."/>
            <person name="Pires J.C."/>
            <person name="Luo M."/>
            <person name="Kudrna D."/>
            <person name="Wing R.A."/>
            <person name="Meyers B.C."/>
            <person name="Yi K."/>
            <person name="Kong H."/>
            <person name="Lavrijsen P."/>
            <person name="Sunseri F."/>
            <person name="Falavigna A."/>
            <person name="Ye Y."/>
            <person name="Leebens-Mack J.H."/>
            <person name="Chen G."/>
        </authorList>
    </citation>
    <scope>NUCLEOTIDE SEQUENCE [LARGE SCALE GENOMIC DNA]</scope>
    <source>
        <strain evidence="4">cv. DH0086</strain>
    </source>
</reference>
<dbReference type="Gramene" id="ONK56283">
    <property type="protein sequence ID" value="ONK56283"/>
    <property type="gene ID" value="A4U43_C10F6100"/>
</dbReference>
<feature type="region of interest" description="Disordered" evidence="2">
    <location>
        <begin position="94"/>
        <end position="117"/>
    </location>
</feature>
<sequence>MNQKLRRDNEKKFKDQIAADRLEITSLSVKVASLSAQVRRLREELSETRCRSLTIYNNKRPTREVCSPVMELQTCTDTPHTNIEREVPQPDITNIDTKMETPRPTMEPTGEVSSPAMKLQTCTGPPHIDIKKEVPQPDITNINKENEDPLPGEVLPTEDFPLADMTVIDTKMEAPRPAMEPIGEVSSPAMELQTYTGTPCSVADIDIEREVPQPLPAEVPPPETNIFFEDEDVPLIIKMNKRKKDAKGGLESVCIRVQERCRI</sequence>
<feature type="coiled-coil region" evidence="1">
    <location>
        <begin position="24"/>
        <end position="51"/>
    </location>
</feature>